<evidence type="ECO:0000256" key="8">
    <source>
        <dbReference type="ARBA" id="ARBA00023150"/>
    </source>
</evidence>
<dbReference type="Gene3D" id="3.40.980.10">
    <property type="entry name" value="MoaB/Mog-like domain"/>
    <property type="match status" value="1"/>
</dbReference>
<dbReference type="OrthoDB" id="9804758at2"/>
<comment type="pathway">
    <text evidence="3 10">Cofactor biosynthesis; molybdopterin biosynthesis.</text>
</comment>
<dbReference type="SUPFAM" id="SSF53218">
    <property type="entry name" value="Molybdenum cofactor biosynthesis proteins"/>
    <property type="match status" value="1"/>
</dbReference>
<name>E4RMJ9_HALHG</name>
<evidence type="ECO:0000259" key="11">
    <source>
        <dbReference type="SMART" id="SM00852"/>
    </source>
</evidence>
<dbReference type="STRING" id="656519.Halsa_1098"/>
<feature type="domain" description="MoaB/Mog" evidence="11">
    <location>
        <begin position="188"/>
        <end position="326"/>
    </location>
</feature>
<dbReference type="SUPFAM" id="SSF63867">
    <property type="entry name" value="MoeA C-terminal domain-like"/>
    <property type="match status" value="1"/>
</dbReference>
<keyword evidence="10" id="KW-0479">Metal-binding</keyword>
<dbReference type="RefSeq" id="WP_013405613.1">
    <property type="nucleotide sequence ID" value="NC_014654.1"/>
</dbReference>
<evidence type="ECO:0000313" key="12">
    <source>
        <dbReference type="EMBL" id="ADQ14530.1"/>
    </source>
</evidence>
<comment type="function">
    <text evidence="1 10">Catalyzes the insertion of molybdate into adenylated molybdopterin with the concomitant release of AMP.</text>
</comment>
<evidence type="ECO:0000256" key="2">
    <source>
        <dbReference type="ARBA" id="ARBA00003487"/>
    </source>
</evidence>
<organism evidence="12 13">
    <name type="scientific">Halanaerobium hydrogeniformans</name>
    <name type="common">Halanaerobium sp. (strain sapolanicus)</name>
    <dbReference type="NCBI Taxonomy" id="656519"/>
    <lineage>
        <taxon>Bacteria</taxon>
        <taxon>Bacillati</taxon>
        <taxon>Bacillota</taxon>
        <taxon>Clostridia</taxon>
        <taxon>Halanaerobiales</taxon>
        <taxon>Halanaerobiaceae</taxon>
        <taxon>Halanaerobium</taxon>
    </lineage>
</organism>
<dbReference type="PANTHER" id="PTHR10192:SF5">
    <property type="entry name" value="GEPHYRIN"/>
    <property type="match status" value="1"/>
</dbReference>
<evidence type="ECO:0000256" key="9">
    <source>
        <dbReference type="ARBA" id="ARBA00047317"/>
    </source>
</evidence>
<dbReference type="InterPro" id="IPR036135">
    <property type="entry name" value="MoeA_linker/N_sf"/>
</dbReference>
<dbReference type="InterPro" id="IPR001453">
    <property type="entry name" value="MoaB/Mog_dom"/>
</dbReference>
<dbReference type="Proteomes" id="UP000007434">
    <property type="component" value="Chromosome"/>
</dbReference>
<dbReference type="UniPathway" id="UPA00344"/>
<dbReference type="Pfam" id="PF00994">
    <property type="entry name" value="MoCF_biosynth"/>
    <property type="match status" value="1"/>
</dbReference>
<dbReference type="PROSITE" id="PS01079">
    <property type="entry name" value="MOCF_BIOSYNTHESIS_2"/>
    <property type="match status" value="1"/>
</dbReference>
<dbReference type="Pfam" id="PF03454">
    <property type="entry name" value="MoeA_C"/>
    <property type="match status" value="1"/>
</dbReference>
<keyword evidence="8 10" id="KW-0501">Molybdenum cofactor biosynthesis</keyword>
<dbReference type="eggNOG" id="COG0303">
    <property type="taxonomic scope" value="Bacteria"/>
</dbReference>
<evidence type="ECO:0000256" key="4">
    <source>
        <dbReference type="ARBA" id="ARBA00010763"/>
    </source>
</evidence>
<keyword evidence="10" id="KW-0808">Transferase</keyword>
<dbReference type="Pfam" id="PF03453">
    <property type="entry name" value="MoeA_N"/>
    <property type="match status" value="1"/>
</dbReference>
<dbReference type="InterPro" id="IPR036688">
    <property type="entry name" value="MoeA_C_domain_IV_sf"/>
</dbReference>
<dbReference type="Gene3D" id="2.170.190.11">
    <property type="entry name" value="Molybdopterin biosynthesis moea protein, domain 3"/>
    <property type="match status" value="1"/>
</dbReference>
<protein>
    <recommendedName>
        <fullName evidence="6 10">Molybdopterin molybdenumtransferase</fullName>
        <ecNumber evidence="5 10">2.10.1.1</ecNumber>
    </recommendedName>
</protein>
<evidence type="ECO:0000256" key="7">
    <source>
        <dbReference type="ARBA" id="ARBA00022505"/>
    </source>
</evidence>
<gene>
    <name evidence="12" type="ordered locus">Halsa_1098</name>
</gene>
<keyword evidence="7 10" id="KW-0500">Molybdenum</keyword>
<dbReference type="Gene3D" id="3.90.105.10">
    <property type="entry name" value="Molybdopterin biosynthesis moea protein, domain 2"/>
    <property type="match status" value="1"/>
</dbReference>
<reference evidence="12 13" key="1">
    <citation type="submission" date="2010-11" db="EMBL/GenBank/DDBJ databases">
        <title>Complete sequence of Halanaerobium sp. sapolanicus.</title>
        <authorList>
            <consortium name="US DOE Joint Genome Institute"/>
            <person name="Lucas S."/>
            <person name="Copeland A."/>
            <person name="Lapidus A."/>
            <person name="Cheng J.-F."/>
            <person name="Bruce D."/>
            <person name="Goodwin L."/>
            <person name="Pitluck S."/>
            <person name="Davenport K."/>
            <person name="Detter J.C."/>
            <person name="Han C."/>
            <person name="Tapia R."/>
            <person name="Land M."/>
            <person name="Hauser L."/>
            <person name="Jeffries C."/>
            <person name="Kyrpides N."/>
            <person name="Ivanova N."/>
            <person name="Mikhailova N."/>
            <person name="Begemann M.B."/>
            <person name="Mormile M.R."/>
            <person name="Wall J.D."/>
            <person name="Elias D.A."/>
            <person name="Woyke T."/>
        </authorList>
    </citation>
    <scope>NUCLEOTIDE SEQUENCE [LARGE SCALE GENOMIC DNA]</scope>
    <source>
        <strain evidence="13">sapolanicus</strain>
    </source>
</reference>
<dbReference type="InterPro" id="IPR005110">
    <property type="entry name" value="MoeA_linker/N"/>
</dbReference>
<comment type="catalytic activity">
    <reaction evidence="9">
        <text>adenylyl-molybdopterin + molybdate = Mo-molybdopterin + AMP + H(+)</text>
        <dbReference type="Rhea" id="RHEA:35047"/>
        <dbReference type="ChEBI" id="CHEBI:15378"/>
        <dbReference type="ChEBI" id="CHEBI:36264"/>
        <dbReference type="ChEBI" id="CHEBI:62727"/>
        <dbReference type="ChEBI" id="CHEBI:71302"/>
        <dbReference type="ChEBI" id="CHEBI:456215"/>
        <dbReference type="EC" id="2.10.1.1"/>
    </reaction>
</comment>
<dbReference type="Gene3D" id="2.40.340.10">
    <property type="entry name" value="MoeA, C-terminal, domain IV"/>
    <property type="match status" value="1"/>
</dbReference>
<dbReference type="InterPro" id="IPR005111">
    <property type="entry name" value="MoeA_C_domain_IV"/>
</dbReference>
<evidence type="ECO:0000256" key="6">
    <source>
        <dbReference type="ARBA" id="ARBA00021108"/>
    </source>
</evidence>
<dbReference type="HOGENOM" id="CLU_010186_7_2_9"/>
<reference evidence="12 13" key="2">
    <citation type="journal article" date="2011" name="J. Bacteriol.">
        <title>Complete Genome Sequence of the Haloalkaliphilic, Hydrogen Producing Halanaerobium hydrogenoformans.</title>
        <authorList>
            <person name="Brown S.D."/>
            <person name="Begemann M.B."/>
            <person name="Mormile M.R."/>
            <person name="Wall J.D."/>
            <person name="Han C.S."/>
            <person name="Goodwin L.A."/>
            <person name="Pitluck S."/>
            <person name="Land M.L."/>
            <person name="Hauser L.J."/>
            <person name="Elias D.A."/>
        </authorList>
    </citation>
    <scope>NUCLEOTIDE SEQUENCE [LARGE SCALE GENOMIC DNA]</scope>
    <source>
        <strain evidence="13">sapolanicus</strain>
    </source>
</reference>
<comment type="function">
    <text evidence="2">May be involved in the biosynthesis of molybdopterin.</text>
</comment>
<dbReference type="InterPro" id="IPR036425">
    <property type="entry name" value="MoaB/Mog-like_dom_sf"/>
</dbReference>
<dbReference type="NCBIfam" id="TIGR00177">
    <property type="entry name" value="molyb_syn"/>
    <property type="match status" value="1"/>
</dbReference>
<dbReference type="InterPro" id="IPR008284">
    <property type="entry name" value="MoCF_biosynth_CS"/>
</dbReference>
<dbReference type="EC" id="2.10.1.1" evidence="5 10"/>
<dbReference type="EMBL" id="CP002304">
    <property type="protein sequence ID" value="ADQ14530.1"/>
    <property type="molecule type" value="Genomic_DNA"/>
</dbReference>
<sequence>MREFLELNPPKIFWEKIKEYLVNKELEVEKLNLDESLGRIVAEDILSPVDLPPFTRSTVDGYAVRAADTAGASASMPSFLELVGSVVMGEKTELEVLAGEAAAVPTGGMLPEGADAVLMIENTEKIDDITIESSKSLGIGENLVKKAEDIAKGEILFKKGHKLMARDIGALAGLGITELKCFKKPAVSVISTGDELIPPEAEAEAGQIRDINSYSIVSYLKKIGAAPNKVGIIEDNLASLKNSVKNELNQDLVLISGGSSVGIKDMTIEILDSLGEPGVLLHGLSIKPGKPTILAIIDQTIVIGLPGHPGSAWTVTTVLVSEIIKVLAGEKNISEIGLDDEKYIIKAKLSRAIVSDKGREEYIPVKITKNSSGELLAIPQLGKSSLISNLVKGDAVLKIKSYQEGKELGEIVDLKIIEN</sequence>
<evidence type="ECO:0000256" key="1">
    <source>
        <dbReference type="ARBA" id="ARBA00002901"/>
    </source>
</evidence>
<dbReference type="CDD" id="cd00887">
    <property type="entry name" value="MoeA"/>
    <property type="match status" value="1"/>
</dbReference>
<evidence type="ECO:0000256" key="10">
    <source>
        <dbReference type="RuleBase" id="RU365090"/>
    </source>
</evidence>
<dbReference type="AlphaFoldDB" id="E4RMJ9"/>
<dbReference type="SMART" id="SM00852">
    <property type="entry name" value="MoCF_biosynth"/>
    <property type="match status" value="1"/>
</dbReference>
<dbReference type="PANTHER" id="PTHR10192">
    <property type="entry name" value="MOLYBDOPTERIN BIOSYNTHESIS PROTEIN"/>
    <property type="match status" value="1"/>
</dbReference>
<evidence type="ECO:0000256" key="3">
    <source>
        <dbReference type="ARBA" id="ARBA00005046"/>
    </source>
</evidence>
<dbReference type="GO" id="GO:0046872">
    <property type="term" value="F:metal ion binding"/>
    <property type="evidence" value="ECO:0007669"/>
    <property type="project" value="UniProtKB-UniRule"/>
</dbReference>
<dbReference type="GO" id="GO:0005829">
    <property type="term" value="C:cytosol"/>
    <property type="evidence" value="ECO:0007669"/>
    <property type="project" value="TreeGrafter"/>
</dbReference>
<evidence type="ECO:0000313" key="13">
    <source>
        <dbReference type="Proteomes" id="UP000007434"/>
    </source>
</evidence>
<keyword evidence="10" id="KW-0460">Magnesium</keyword>
<accession>E4RMJ9</accession>
<dbReference type="SUPFAM" id="SSF63882">
    <property type="entry name" value="MoeA N-terminal region -like"/>
    <property type="match status" value="1"/>
</dbReference>
<comment type="cofactor">
    <cofactor evidence="10">
        <name>Mg(2+)</name>
        <dbReference type="ChEBI" id="CHEBI:18420"/>
    </cofactor>
</comment>
<evidence type="ECO:0000256" key="5">
    <source>
        <dbReference type="ARBA" id="ARBA00013269"/>
    </source>
</evidence>
<dbReference type="GO" id="GO:0061599">
    <property type="term" value="F:molybdopterin molybdotransferase activity"/>
    <property type="evidence" value="ECO:0007669"/>
    <property type="project" value="UniProtKB-UniRule"/>
</dbReference>
<dbReference type="InterPro" id="IPR038987">
    <property type="entry name" value="MoeA-like"/>
</dbReference>
<dbReference type="KEGG" id="has:Halsa_1098"/>
<proteinExistence type="inferred from homology"/>
<comment type="similarity">
    <text evidence="4 10">Belongs to the MoeA family.</text>
</comment>
<dbReference type="GO" id="GO:0006777">
    <property type="term" value="P:Mo-molybdopterin cofactor biosynthetic process"/>
    <property type="evidence" value="ECO:0007669"/>
    <property type="project" value="UniProtKB-UniRule"/>
</dbReference>
<keyword evidence="13" id="KW-1185">Reference proteome</keyword>